<name>A0A5D6WC94_9FIRM</name>
<evidence type="ECO:0000256" key="2">
    <source>
        <dbReference type="ARBA" id="ARBA00023015"/>
    </source>
</evidence>
<evidence type="ECO:0000313" key="6">
    <source>
        <dbReference type="EMBL" id="TYZ24639.1"/>
    </source>
</evidence>
<evidence type="ECO:0000256" key="1">
    <source>
        <dbReference type="ARBA" id="ARBA00022491"/>
    </source>
</evidence>
<dbReference type="EMBL" id="VTOY01000001">
    <property type="protein sequence ID" value="TYZ24639.1"/>
    <property type="molecule type" value="Genomic_DNA"/>
</dbReference>
<dbReference type="Gene3D" id="3.40.50.2300">
    <property type="match status" value="2"/>
</dbReference>
<dbReference type="InterPro" id="IPR010982">
    <property type="entry name" value="Lambda_DNA-bd_dom_sf"/>
</dbReference>
<dbReference type="Pfam" id="PF00356">
    <property type="entry name" value="LacI"/>
    <property type="match status" value="1"/>
</dbReference>
<evidence type="ECO:0000256" key="4">
    <source>
        <dbReference type="ARBA" id="ARBA00023163"/>
    </source>
</evidence>
<dbReference type="AlphaFoldDB" id="A0A5D6WC94"/>
<dbReference type="PANTHER" id="PTHR30146">
    <property type="entry name" value="LACI-RELATED TRANSCRIPTIONAL REPRESSOR"/>
    <property type="match status" value="1"/>
</dbReference>
<comment type="caution">
    <text evidence="6">The sequence shown here is derived from an EMBL/GenBank/DDBJ whole genome shotgun (WGS) entry which is preliminary data.</text>
</comment>
<reference evidence="6 7" key="1">
    <citation type="submission" date="2019-08" db="EMBL/GenBank/DDBJ databases">
        <title>Selenomonas sp. mPRGC5 and Selenomonas sp. mPRGC8 isolated from ruminal fluid of dairy goat (Capra hircus).</title>
        <authorList>
            <person name="Poothong S."/>
            <person name="Nuengjamnong C."/>
            <person name="Tanasupawat S."/>
        </authorList>
    </citation>
    <scope>NUCLEOTIDE SEQUENCE [LARGE SCALE GENOMIC DNA]</scope>
    <source>
        <strain evidence="7">mPRGC5</strain>
    </source>
</reference>
<dbReference type="GO" id="GO:0003700">
    <property type="term" value="F:DNA-binding transcription factor activity"/>
    <property type="evidence" value="ECO:0007669"/>
    <property type="project" value="TreeGrafter"/>
</dbReference>
<dbReference type="SMART" id="SM00354">
    <property type="entry name" value="HTH_LACI"/>
    <property type="match status" value="1"/>
</dbReference>
<dbReference type="RefSeq" id="WP_149170271.1">
    <property type="nucleotide sequence ID" value="NZ_VTOY01000001.1"/>
</dbReference>
<dbReference type="SUPFAM" id="SSF47413">
    <property type="entry name" value="lambda repressor-like DNA-binding domains"/>
    <property type="match status" value="1"/>
</dbReference>
<feature type="domain" description="HTH lacI-type" evidence="5">
    <location>
        <begin position="2"/>
        <end position="56"/>
    </location>
</feature>
<evidence type="ECO:0000313" key="7">
    <source>
        <dbReference type="Proteomes" id="UP000323646"/>
    </source>
</evidence>
<keyword evidence="1" id="KW-0678">Repressor</keyword>
<organism evidence="6 7">
    <name type="scientific">Selenomonas ruminis</name>
    <dbReference type="NCBI Taxonomy" id="2593411"/>
    <lineage>
        <taxon>Bacteria</taxon>
        <taxon>Bacillati</taxon>
        <taxon>Bacillota</taxon>
        <taxon>Negativicutes</taxon>
        <taxon>Selenomonadales</taxon>
        <taxon>Selenomonadaceae</taxon>
        <taxon>Selenomonas</taxon>
    </lineage>
</organism>
<gene>
    <name evidence="6" type="ORF">FZ040_00910</name>
</gene>
<keyword evidence="2" id="KW-0805">Transcription regulation</keyword>
<dbReference type="InterPro" id="IPR001761">
    <property type="entry name" value="Peripla_BP/Lac1_sug-bd_dom"/>
</dbReference>
<protein>
    <submittedName>
        <fullName evidence="6">LacI family DNA-binding transcriptional regulator</fullName>
    </submittedName>
</protein>
<proteinExistence type="predicted"/>
<dbReference type="Proteomes" id="UP000323646">
    <property type="component" value="Unassembled WGS sequence"/>
</dbReference>
<keyword evidence="3 6" id="KW-0238">DNA-binding</keyword>
<dbReference type="OrthoDB" id="9784962at2"/>
<dbReference type="GO" id="GO:0000976">
    <property type="term" value="F:transcription cis-regulatory region binding"/>
    <property type="evidence" value="ECO:0007669"/>
    <property type="project" value="TreeGrafter"/>
</dbReference>
<sequence length="324" mass="35923">MVRIKDVAKAAGVAPSTVSLVLNKKGYVSVATRKKVEAAMAELNYIPSEVARNLSLSRTNTIGVVMPSAAHPFFGEVIEALEAALYEQHYKMVLCCTHDNGETERNFVDMLKRRTMDGIIMGAHSLDVSLYDNIKQPIVAFDRFINNDIPIIHCDHEYGGRLAAEAFLQHKCHHLVEIIGHHAVKSPANAYHRVCAELLQAHGIKVDTIERPWNEVSYQSFLTVANRLFTVYPDVDAILGSDLSVSACLQVAKSKGLRAPQDIRMVAYDGTLVTQMGLEPITAIRQPVRDLAKLAVQKVIERIEGKEIDGPWMIKPQLLRGTTC</sequence>
<dbReference type="PROSITE" id="PS50932">
    <property type="entry name" value="HTH_LACI_2"/>
    <property type="match status" value="1"/>
</dbReference>
<evidence type="ECO:0000256" key="3">
    <source>
        <dbReference type="ARBA" id="ARBA00023125"/>
    </source>
</evidence>
<dbReference type="PANTHER" id="PTHR30146:SF95">
    <property type="entry name" value="RIBOSE OPERON REPRESSOR"/>
    <property type="match status" value="1"/>
</dbReference>
<dbReference type="CDD" id="cd01392">
    <property type="entry name" value="HTH_LacI"/>
    <property type="match status" value="1"/>
</dbReference>
<dbReference type="InterPro" id="IPR000843">
    <property type="entry name" value="HTH_LacI"/>
</dbReference>
<evidence type="ECO:0000259" key="5">
    <source>
        <dbReference type="PROSITE" id="PS50932"/>
    </source>
</evidence>
<keyword evidence="7" id="KW-1185">Reference proteome</keyword>
<dbReference type="Gene3D" id="1.10.260.40">
    <property type="entry name" value="lambda repressor-like DNA-binding domains"/>
    <property type="match status" value="1"/>
</dbReference>
<dbReference type="CDD" id="cd06291">
    <property type="entry name" value="PBP1_Qymf-like"/>
    <property type="match status" value="1"/>
</dbReference>
<dbReference type="Pfam" id="PF00532">
    <property type="entry name" value="Peripla_BP_1"/>
    <property type="match status" value="1"/>
</dbReference>
<dbReference type="SUPFAM" id="SSF53822">
    <property type="entry name" value="Periplasmic binding protein-like I"/>
    <property type="match status" value="1"/>
</dbReference>
<accession>A0A5D6WC94</accession>
<keyword evidence="4" id="KW-0804">Transcription</keyword>
<dbReference type="InterPro" id="IPR028082">
    <property type="entry name" value="Peripla_BP_I"/>
</dbReference>